<feature type="transmembrane region" description="Helical" evidence="2">
    <location>
        <begin position="32"/>
        <end position="57"/>
    </location>
</feature>
<organism evidence="3">
    <name type="scientific">Bactrocera latifrons</name>
    <name type="common">Malaysian fruit fly</name>
    <name type="synonym">Chaetodacus latifrons</name>
    <dbReference type="NCBI Taxonomy" id="174628"/>
    <lineage>
        <taxon>Eukaryota</taxon>
        <taxon>Metazoa</taxon>
        <taxon>Ecdysozoa</taxon>
        <taxon>Arthropoda</taxon>
        <taxon>Hexapoda</taxon>
        <taxon>Insecta</taxon>
        <taxon>Pterygota</taxon>
        <taxon>Neoptera</taxon>
        <taxon>Endopterygota</taxon>
        <taxon>Diptera</taxon>
        <taxon>Brachycera</taxon>
        <taxon>Muscomorpha</taxon>
        <taxon>Tephritoidea</taxon>
        <taxon>Tephritidae</taxon>
        <taxon>Bactrocera</taxon>
        <taxon>Bactrocera</taxon>
    </lineage>
</organism>
<reference evidence="3" key="1">
    <citation type="submission" date="2015-06" db="EMBL/GenBank/DDBJ databases">
        <authorList>
            <person name="Hoefler B.C."/>
            <person name="Straight P.D."/>
        </authorList>
    </citation>
    <scope>NUCLEOTIDE SEQUENCE</scope>
</reference>
<evidence type="ECO:0000256" key="1">
    <source>
        <dbReference type="SAM" id="MobiDB-lite"/>
    </source>
</evidence>
<evidence type="ECO:0000313" key="3">
    <source>
        <dbReference type="EMBL" id="JAI25300.1"/>
    </source>
</evidence>
<accession>A0A0K8UG75</accession>
<keyword evidence="2" id="KW-1133">Transmembrane helix</keyword>
<dbReference type="EMBL" id="GDHF01027014">
    <property type="protein sequence ID" value="JAI25300.1"/>
    <property type="molecule type" value="Transcribed_RNA"/>
</dbReference>
<dbReference type="AlphaFoldDB" id="A0A0K8UG75"/>
<gene>
    <name evidence="3" type="ORF">c0_g1_i2</name>
</gene>
<name>A0A0K8UG75_BACLA</name>
<proteinExistence type="predicted"/>
<keyword evidence="2" id="KW-0812">Transmembrane</keyword>
<evidence type="ECO:0000256" key="2">
    <source>
        <dbReference type="SAM" id="Phobius"/>
    </source>
</evidence>
<sequence>MAKLGNIDTTGIGGVSSSTAGGLLTTSHDDGVFAMLACVGVFICMISTLVAIKIWWFKHRLTFDHSRTSNGAAGGATPTLPLRTRSSREKRMSQEPSEIFYENDAPPTSSQTTTLRISSVFYSASLEISENHKLNFQLLDNGQLRICIDKQ</sequence>
<dbReference type="OrthoDB" id="7969881at2759"/>
<feature type="region of interest" description="Disordered" evidence="1">
    <location>
        <begin position="68"/>
        <end position="89"/>
    </location>
</feature>
<keyword evidence="2" id="KW-0472">Membrane</keyword>
<protein>
    <submittedName>
        <fullName evidence="3">Uncharacterized protein</fullName>
    </submittedName>
</protein>